<dbReference type="Gene3D" id="2.60.40.10">
    <property type="entry name" value="Immunoglobulins"/>
    <property type="match status" value="1"/>
</dbReference>
<keyword evidence="4" id="KW-0472">Membrane</keyword>
<protein>
    <submittedName>
        <fullName evidence="6">IL18R protein</fullName>
    </submittedName>
</protein>
<reference evidence="6 7" key="1">
    <citation type="submission" date="2019-09" db="EMBL/GenBank/DDBJ databases">
        <title>Bird 10,000 Genomes (B10K) Project - Family phase.</title>
        <authorList>
            <person name="Zhang G."/>
        </authorList>
    </citation>
    <scope>NUCLEOTIDE SEQUENCE [LARGE SCALE GENOMIC DNA]</scope>
    <source>
        <strain evidence="6">B10K-DU-001-23</strain>
        <tissue evidence="6">Muscle</tissue>
    </source>
</reference>
<dbReference type="PANTHER" id="PTHR11890">
    <property type="entry name" value="INTERLEUKIN-1 RECEPTOR FAMILY MEMBER"/>
    <property type="match status" value="1"/>
</dbReference>
<comment type="caution">
    <text evidence="6">The sequence shown here is derived from an EMBL/GenBank/DDBJ whole genome shotgun (WGS) entry which is preliminary data.</text>
</comment>
<dbReference type="EMBL" id="VWZJ01012048">
    <property type="protein sequence ID" value="NXG65324.1"/>
    <property type="molecule type" value="Genomic_DNA"/>
</dbReference>
<keyword evidence="4" id="KW-1133">Transmembrane helix</keyword>
<dbReference type="PANTHER" id="PTHR11890:SF6">
    <property type="entry name" value="INTERLEUKIN-18 RECEPTOR 1"/>
    <property type="match status" value="1"/>
</dbReference>
<dbReference type="GO" id="GO:0042008">
    <property type="term" value="F:interleukin-18 receptor activity"/>
    <property type="evidence" value="ECO:0007669"/>
    <property type="project" value="TreeGrafter"/>
</dbReference>
<dbReference type="PRINTS" id="PR01537">
    <property type="entry name" value="INTRLKN1R1F"/>
</dbReference>
<dbReference type="InterPro" id="IPR035897">
    <property type="entry name" value="Toll_tir_struct_dom_sf"/>
</dbReference>
<dbReference type="GO" id="GO:0032729">
    <property type="term" value="P:positive regulation of type II interferon production"/>
    <property type="evidence" value="ECO:0007669"/>
    <property type="project" value="TreeGrafter"/>
</dbReference>
<dbReference type="PROSITE" id="PS50104">
    <property type="entry name" value="TIR"/>
    <property type="match status" value="1"/>
</dbReference>
<keyword evidence="2" id="KW-0325">Glycoprotein</keyword>
<dbReference type="Proteomes" id="UP000518305">
    <property type="component" value="Unassembled WGS sequence"/>
</dbReference>
<feature type="non-terminal residue" evidence="6">
    <location>
        <position position="1"/>
    </location>
</feature>
<dbReference type="GO" id="GO:0042007">
    <property type="term" value="F:interleukin-18 binding"/>
    <property type="evidence" value="ECO:0007669"/>
    <property type="project" value="TreeGrafter"/>
</dbReference>
<keyword evidence="3" id="KW-0393">Immunoglobulin domain</keyword>
<evidence type="ECO:0000256" key="1">
    <source>
        <dbReference type="ARBA" id="ARBA00023157"/>
    </source>
</evidence>
<dbReference type="Pfam" id="PF01582">
    <property type="entry name" value="TIR"/>
    <property type="match status" value="1"/>
</dbReference>
<dbReference type="InterPro" id="IPR013783">
    <property type="entry name" value="Ig-like_fold"/>
</dbReference>
<accession>A0A7K9DKY4</accession>
<dbReference type="InterPro" id="IPR000157">
    <property type="entry name" value="TIR_dom"/>
</dbReference>
<organism evidence="6 7">
    <name type="scientific">Hemiprocne comata</name>
    <dbReference type="NCBI Taxonomy" id="243314"/>
    <lineage>
        <taxon>Eukaryota</taxon>
        <taxon>Metazoa</taxon>
        <taxon>Chordata</taxon>
        <taxon>Craniata</taxon>
        <taxon>Vertebrata</taxon>
        <taxon>Euteleostomi</taxon>
        <taxon>Archelosauria</taxon>
        <taxon>Archosauria</taxon>
        <taxon>Dinosauria</taxon>
        <taxon>Saurischia</taxon>
        <taxon>Theropoda</taxon>
        <taxon>Coelurosauria</taxon>
        <taxon>Aves</taxon>
        <taxon>Neognathae</taxon>
        <taxon>Neoaves</taxon>
        <taxon>Strisores</taxon>
        <taxon>Apodiformes</taxon>
        <taxon>Apodidae</taxon>
        <taxon>Hemiprocninae</taxon>
        <taxon>Hemiprocne</taxon>
    </lineage>
</organism>
<dbReference type="OrthoDB" id="9940746at2759"/>
<name>A0A7K9DKY4_9AVES</name>
<keyword evidence="7" id="KW-1185">Reference proteome</keyword>
<evidence type="ECO:0000259" key="5">
    <source>
        <dbReference type="PROSITE" id="PS50104"/>
    </source>
</evidence>
<dbReference type="InterPro" id="IPR015621">
    <property type="entry name" value="IL-1_rcpt_fam"/>
</dbReference>
<keyword evidence="4" id="KW-0812">Transmembrane</keyword>
<dbReference type="Gene3D" id="3.40.50.10140">
    <property type="entry name" value="Toll/interleukin-1 receptor homology (TIR) domain"/>
    <property type="match status" value="1"/>
</dbReference>
<dbReference type="AlphaFoldDB" id="A0A7K9DKY4"/>
<feature type="domain" description="TIR" evidence="5">
    <location>
        <begin position="99"/>
        <end position="149"/>
    </location>
</feature>
<feature type="transmembrane region" description="Helical" evidence="4">
    <location>
        <begin position="52"/>
        <end position="77"/>
    </location>
</feature>
<evidence type="ECO:0000256" key="3">
    <source>
        <dbReference type="ARBA" id="ARBA00023319"/>
    </source>
</evidence>
<dbReference type="SUPFAM" id="SSF52200">
    <property type="entry name" value="Toll/Interleukin receptor TIR domain"/>
    <property type="match status" value="1"/>
</dbReference>
<evidence type="ECO:0000313" key="6">
    <source>
        <dbReference type="EMBL" id="NXG65324.1"/>
    </source>
</evidence>
<proteinExistence type="predicted"/>
<sequence>KFYVTRLLRIKKVTEDDMHHNFTCILQADERTQTKIVKLKTGMVYQDLPVHIFTAGMVLAVLFPCVAVAAVFVCVMFRVDLVLFYRNICRRDDTAGDGKEYDAFVSYLKDCISSTEEEKEFALKILPTILEENFGYKLCIFERDVSPGG</sequence>
<evidence type="ECO:0000256" key="4">
    <source>
        <dbReference type="SAM" id="Phobius"/>
    </source>
</evidence>
<evidence type="ECO:0000256" key="2">
    <source>
        <dbReference type="ARBA" id="ARBA00023180"/>
    </source>
</evidence>
<keyword evidence="1" id="KW-1015">Disulfide bond</keyword>
<gene>
    <name evidence="6" type="primary">Il18r1</name>
    <name evidence="6" type="ORF">HEMCOM_R00461</name>
</gene>
<feature type="non-terminal residue" evidence="6">
    <location>
        <position position="149"/>
    </location>
</feature>
<evidence type="ECO:0000313" key="7">
    <source>
        <dbReference type="Proteomes" id="UP000518305"/>
    </source>
</evidence>